<dbReference type="RefSeq" id="XP_003670806.1">
    <property type="nucleotide sequence ID" value="XM_003670758.1"/>
</dbReference>
<dbReference type="GO" id="GO:0030544">
    <property type="term" value="F:Hsp70 protein binding"/>
    <property type="evidence" value="ECO:0007669"/>
    <property type="project" value="InterPro"/>
</dbReference>
<feature type="domain" description="J" evidence="8">
    <location>
        <begin position="13"/>
        <end position="78"/>
    </location>
</feature>
<dbReference type="Proteomes" id="UP000000689">
    <property type="component" value="Chromosome 6"/>
</dbReference>
<evidence type="ECO:0000259" key="8">
    <source>
        <dbReference type="PROSITE" id="PS50076"/>
    </source>
</evidence>
<accession>G0WCQ2</accession>
<dbReference type="GO" id="GO:0001671">
    <property type="term" value="F:ATPase activator activity"/>
    <property type="evidence" value="ECO:0007669"/>
    <property type="project" value="EnsemblFungi"/>
</dbReference>
<keyword evidence="4 6" id="KW-0862">Zinc</keyword>
<reference evidence="10 11" key="1">
    <citation type="journal article" date="2011" name="Proc. Natl. Acad. Sci. U.S.A.">
        <title>Evolutionary erosion of yeast sex chromosomes by mating-type switching accidents.</title>
        <authorList>
            <person name="Gordon J.L."/>
            <person name="Armisen D."/>
            <person name="Proux-Wera E."/>
            <person name="Oheigeartaigh S.S."/>
            <person name="Byrne K.P."/>
            <person name="Wolfe K.H."/>
        </authorList>
    </citation>
    <scope>NUCLEOTIDE SEQUENCE [LARGE SCALE GENOMIC DNA]</scope>
    <source>
        <strain evidence="11">ATCC 10597 / BCRC 20456 / CBS 421 / NBRC 0211 / NRRL Y-12639</strain>
    </source>
</reference>
<organism evidence="10 11">
    <name type="scientific">Naumovozyma dairenensis (strain ATCC 10597 / BCRC 20456 / CBS 421 / NBRC 0211 / NRRL Y-12639)</name>
    <name type="common">Saccharomyces dairenensis</name>
    <dbReference type="NCBI Taxonomy" id="1071378"/>
    <lineage>
        <taxon>Eukaryota</taxon>
        <taxon>Fungi</taxon>
        <taxon>Dikarya</taxon>
        <taxon>Ascomycota</taxon>
        <taxon>Saccharomycotina</taxon>
        <taxon>Saccharomycetes</taxon>
        <taxon>Saccharomycetales</taxon>
        <taxon>Saccharomycetaceae</taxon>
        <taxon>Naumovozyma</taxon>
    </lineage>
</organism>
<dbReference type="GO" id="GO:0008270">
    <property type="term" value="F:zinc ion binding"/>
    <property type="evidence" value="ECO:0007669"/>
    <property type="project" value="UniProtKB-KW"/>
</dbReference>
<dbReference type="CDD" id="cd10719">
    <property type="entry name" value="DnaJ_zf"/>
    <property type="match status" value="1"/>
</dbReference>
<dbReference type="PROSITE" id="PS50076">
    <property type="entry name" value="DNAJ_2"/>
    <property type="match status" value="1"/>
</dbReference>
<dbReference type="GO" id="GO:0072655">
    <property type="term" value="P:establishment of protein localization to mitochondrion"/>
    <property type="evidence" value="ECO:0007669"/>
    <property type="project" value="UniProtKB-ARBA"/>
</dbReference>
<dbReference type="PRINTS" id="PR00625">
    <property type="entry name" value="JDOMAIN"/>
</dbReference>
<dbReference type="CDD" id="cd10747">
    <property type="entry name" value="DnaJ_C"/>
    <property type="match status" value="1"/>
</dbReference>
<evidence type="ECO:0000256" key="1">
    <source>
        <dbReference type="ARBA" id="ARBA00022723"/>
    </source>
</evidence>
<dbReference type="EMBL" id="HE580272">
    <property type="protein sequence ID" value="CCD25563.1"/>
    <property type="molecule type" value="Genomic_DNA"/>
</dbReference>
<dbReference type="Pfam" id="PF00684">
    <property type="entry name" value="DnaJ_CXXCXGXG"/>
    <property type="match status" value="1"/>
</dbReference>
<gene>
    <name evidence="10" type="primary">NDAI0F02450</name>
    <name evidence="10" type="ordered locus">NDAI_0F02450</name>
</gene>
<keyword evidence="1 6" id="KW-0479">Metal-binding</keyword>
<dbReference type="InterPro" id="IPR002939">
    <property type="entry name" value="DnaJ_C"/>
</dbReference>
<dbReference type="GO" id="GO:0042405">
    <property type="term" value="C:nuclear inclusion body"/>
    <property type="evidence" value="ECO:0007669"/>
    <property type="project" value="EnsemblFungi"/>
</dbReference>
<evidence type="ECO:0000313" key="11">
    <source>
        <dbReference type="Proteomes" id="UP000000689"/>
    </source>
</evidence>
<dbReference type="InterPro" id="IPR001305">
    <property type="entry name" value="HSP_DnaJ_Cys-rich_dom"/>
</dbReference>
<dbReference type="GO" id="GO:0051082">
    <property type="term" value="F:unfolded protein binding"/>
    <property type="evidence" value="ECO:0007669"/>
    <property type="project" value="EnsemblFungi"/>
</dbReference>
<dbReference type="FunFam" id="2.10.230.10:FF:000001">
    <property type="entry name" value="DnaJ subfamily A member 2"/>
    <property type="match status" value="1"/>
</dbReference>
<dbReference type="GO" id="GO:0006457">
    <property type="term" value="P:protein folding"/>
    <property type="evidence" value="ECO:0007669"/>
    <property type="project" value="InterPro"/>
</dbReference>
<proteinExistence type="predicted"/>
<dbReference type="SUPFAM" id="SSF49493">
    <property type="entry name" value="HSP40/DnaJ peptide-binding domain"/>
    <property type="match status" value="2"/>
</dbReference>
<dbReference type="eggNOG" id="KOG0712">
    <property type="taxonomic scope" value="Eukaryota"/>
</dbReference>
<dbReference type="Gene3D" id="1.10.287.110">
    <property type="entry name" value="DnaJ domain"/>
    <property type="match status" value="1"/>
</dbReference>
<evidence type="ECO:0008006" key="12">
    <source>
        <dbReference type="Google" id="ProtNLM"/>
    </source>
</evidence>
<dbReference type="Gene3D" id="2.10.230.10">
    <property type="entry name" value="Heat shock protein DnaJ, cysteine-rich domain"/>
    <property type="match status" value="1"/>
</dbReference>
<dbReference type="SUPFAM" id="SSF57938">
    <property type="entry name" value="DnaJ/Hsp40 cysteine-rich domain"/>
    <property type="match status" value="1"/>
</dbReference>
<dbReference type="OrthoDB" id="550424at2759"/>
<dbReference type="KEGG" id="ndi:NDAI_0F02450"/>
<keyword evidence="11" id="KW-1185">Reference proteome</keyword>
<dbReference type="InterPro" id="IPR018253">
    <property type="entry name" value="DnaJ_domain_CS"/>
</dbReference>
<evidence type="ECO:0000256" key="6">
    <source>
        <dbReference type="PROSITE-ProRule" id="PRU00546"/>
    </source>
</evidence>
<dbReference type="SUPFAM" id="SSF46565">
    <property type="entry name" value="Chaperone J-domain"/>
    <property type="match status" value="1"/>
</dbReference>
<sequence length="530" mass="60207">MKGNSVVNNNNTRLYSILQVPTAATLFEIKNAYKKLALKYHPDKNNHSEESKLKFQEICKAYEVLHDKDKKLLYDTYGTLDESLIDKQRGNNDQKDDFDTTELSPGDLFAKFFDKSSRVNNNNYNSNSSPFNNVPSTNTNTNSAGNRFMTQALNSPSTTGTLFEKGLSRGPDIKHVLNCTLKELYQGKKCKLGLNRTRSCHSCNGMGGMNTIICNECQGKGINTETKMLGPMVQSWSSTCFNCSGMGYFIDSQSGCKECQGEGYLRERTIFTVTVKPGMRNNQKIVLKGEADQVMLVGKLNKEKVIPGDVIIVINQIEGKSWKNDSNIDQGENKNKFHFEIINEKDLLLRNCQIDLITSLCGGEIYIKNHPSGKLIKLDIIPSEILKPDCLKCVENLGMPRYIEDETNNGEEYLPNGDLYIQFKVKYPTKLENETIDKLRSILSEDIHMKNELQKEKVIIDQQLDDCIEVEEHVLSSFAPDLDRLRQAGIKSRSQRWQSDNTEDSCNKRQKRESQNDIMPDYIQDDLDTK</sequence>
<evidence type="ECO:0000256" key="3">
    <source>
        <dbReference type="ARBA" id="ARBA00022771"/>
    </source>
</evidence>
<dbReference type="PANTHER" id="PTHR43888">
    <property type="entry name" value="DNAJ-LIKE-2, ISOFORM A-RELATED"/>
    <property type="match status" value="1"/>
</dbReference>
<dbReference type="Gene3D" id="2.60.260.20">
    <property type="entry name" value="Urease metallochaperone UreE, N-terminal domain"/>
    <property type="match status" value="2"/>
</dbReference>
<feature type="region of interest" description="Disordered" evidence="7">
    <location>
        <begin position="490"/>
        <end position="530"/>
    </location>
</feature>
<dbReference type="CDD" id="cd06257">
    <property type="entry name" value="DnaJ"/>
    <property type="match status" value="1"/>
</dbReference>
<dbReference type="GO" id="GO:0043335">
    <property type="term" value="P:protein unfolding"/>
    <property type="evidence" value="ECO:0007669"/>
    <property type="project" value="EnsemblFungi"/>
</dbReference>
<evidence type="ECO:0000259" key="9">
    <source>
        <dbReference type="PROSITE" id="PS51188"/>
    </source>
</evidence>
<dbReference type="GeneID" id="11496901"/>
<name>G0WCQ2_NAUDC</name>
<protein>
    <recommendedName>
        <fullName evidence="12">J domain-containing protein</fullName>
    </recommendedName>
</protein>
<dbReference type="STRING" id="1071378.G0WCQ2"/>
<dbReference type="GO" id="GO:0034399">
    <property type="term" value="C:nuclear periphery"/>
    <property type="evidence" value="ECO:0007669"/>
    <property type="project" value="EnsemblFungi"/>
</dbReference>
<dbReference type="GO" id="GO:0016925">
    <property type="term" value="P:protein sumoylation"/>
    <property type="evidence" value="ECO:0007669"/>
    <property type="project" value="EnsemblFungi"/>
</dbReference>
<evidence type="ECO:0000256" key="7">
    <source>
        <dbReference type="SAM" id="MobiDB-lite"/>
    </source>
</evidence>
<dbReference type="InterPro" id="IPR001623">
    <property type="entry name" value="DnaJ_domain"/>
</dbReference>
<dbReference type="PROSITE" id="PS00636">
    <property type="entry name" value="DNAJ_1"/>
    <property type="match status" value="1"/>
</dbReference>
<dbReference type="PROSITE" id="PS51188">
    <property type="entry name" value="ZF_CR"/>
    <property type="match status" value="1"/>
</dbReference>
<keyword evidence="2" id="KW-0677">Repeat</keyword>
<dbReference type="InterPro" id="IPR036410">
    <property type="entry name" value="HSP_DnaJ_Cys-rich_dom_sf"/>
</dbReference>
<evidence type="ECO:0000256" key="5">
    <source>
        <dbReference type="ARBA" id="ARBA00023186"/>
    </source>
</evidence>
<keyword evidence="3 6" id="KW-0863">Zinc-finger</keyword>
<keyword evidence="5" id="KW-0143">Chaperone</keyword>
<evidence type="ECO:0000313" key="10">
    <source>
        <dbReference type="EMBL" id="CCD25563.1"/>
    </source>
</evidence>
<dbReference type="SMART" id="SM00271">
    <property type="entry name" value="DnaJ"/>
    <property type="match status" value="1"/>
</dbReference>
<dbReference type="OMA" id="RGPDIKH"/>
<dbReference type="InterPro" id="IPR044713">
    <property type="entry name" value="DNJA1/2-like"/>
</dbReference>
<dbReference type="Pfam" id="PF00226">
    <property type="entry name" value="DnaJ"/>
    <property type="match status" value="1"/>
</dbReference>
<dbReference type="InterPro" id="IPR036869">
    <property type="entry name" value="J_dom_sf"/>
</dbReference>
<feature type="domain" description="CR-type" evidence="9">
    <location>
        <begin position="187"/>
        <end position="268"/>
    </location>
</feature>
<feature type="zinc finger region" description="CR-type" evidence="6">
    <location>
        <begin position="187"/>
        <end position="268"/>
    </location>
</feature>
<dbReference type="InterPro" id="IPR008971">
    <property type="entry name" value="HSP40/DnaJ_pept-bd"/>
</dbReference>
<dbReference type="Pfam" id="PF01556">
    <property type="entry name" value="DnaJ_C"/>
    <property type="match status" value="1"/>
</dbReference>
<dbReference type="HOGENOM" id="CLU_017633_10_0_1"/>
<evidence type="ECO:0000256" key="2">
    <source>
        <dbReference type="ARBA" id="ARBA00022737"/>
    </source>
</evidence>
<evidence type="ECO:0000256" key="4">
    <source>
        <dbReference type="ARBA" id="ARBA00022833"/>
    </source>
</evidence>
<dbReference type="AlphaFoldDB" id="G0WCQ2"/>